<evidence type="ECO:0000259" key="5">
    <source>
        <dbReference type="Pfam" id="PF03016"/>
    </source>
</evidence>
<dbReference type="InterPro" id="IPR004263">
    <property type="entry name" value="Exostosin"/>
</dbReference>
<comment type="subcellular location">
    <subcellularLocation>
        <location evidence="1">Golgi apparatus membrane</location>
        <topology evidence="1">Single-pass type II membrane protein</topology>
    </subcellularLocation>
</comment>
<organism evidence="6 7">
    <name type="scientific">Coccomyxa viridis</name>
    <dbReference type="NCBI Taxonomy" id="1274662"/>
    <lineage>
        <taxon>Eukaryota</taxon>
        <taxon>Viridiplantae</taxon>
        <taxon>Chlorophyta</taxon>
        <taxon>core chlorophytes</taxon>
        <taxon>Trebouxiophyceae</taxon>
        <taxon>Trebouxiophyceae incertae sedis</taxon>
        <taxon>Coccomyxaceae</taxon>
        <taxon>Coccomyxa</taxon>
    </lineage>
</organism>
<sequence>MSTYRNSLRRLLAKKAAAAAAEDEDDEGAEDVYDDDLDEPMAAGKPFVLPAFKLLLFHREGRYDAMDDEDAEGDEEPLPIPKAAAKKGAASEPKTKEKLFKGVTEDTPLWDEDDALEEAEEAASAKAKPAAKKAAKKPAAKAADSGVVPKVKKAVAKAAKDSVAAAKAVAGKLKKKTDITAEKIVTDKPLEFGRVVDEEEEEEAAARLPGEEIWEREALISTKSCKVFVLDISEMAHVLGYPTCDTERFVTDPEFGTLLPNASYLVPKTNLTPPMEQYTNMYPFHVLPHYESLNSAPWYVYNTLMKSERRTDDPQKADVIFVYDYCRLMWALSEEHGAHHWWASNYMKKKLTGTGGPALVSAYNVMTQMLQWKKSKGRQYVFFQSHPGFAFGNENVTKEFYDQIMCKEVGDALHLVVERGQRWKCPTYKEGNIIVTPYAGSQELFHMVRGVDADKTPLPSQRNTLVFFRGHCGPWENVAKRMRHAMVAALRQQNTSDVDACCLGEPKSQALKCTKEEAHGGGTAVDWHKALLRSMMQSRFCMIVPGDSQSSERLTDAFVSGCIPVFVGPPFHAMPFARHVDYAASSVFINLTDTRKWFGKEKAQWYLNPRTQNKHKGKEGDWWHPKWWKADTKHEETVMLKNMEQVVFYLKQMSPEEVDEKYANVMHQRHMFVYTTEPADPPSASDIVIDSICEYALEGYGMASDKYVDPEVSVEKDRRRRVSKAKAAAAEKDDRRKR</sequence>
<dbReference type="Proteomes" id="UP001497392">
    <property type="component" value="Unassembled WGS sequence"/>
</dbReference>
<evidence type="ECO:0000256" key="3">
    <source>
        <dbReference type="ARBA" id="ARBA00023034"/>
    </source>
</evidence>
<feature type="compositionally biased region" description="Basic residues" evidence="4">
    <location>
        <begin position="129"/>
        <end position="139"/>
    </location>
</feature>
<dbReference type="PANTHER" id="PTHR11062">
    <property type="entry name" value="EXOSTOSIN HEPARAN SULFATE GLYCOSYLTRANSFERASE -RELATED"/>
    <property type="match status" value="1"/>
</dbReference>
<feature type="region of interest" description="Disordered" evidence="4">
    <location>
        <begin position="66"/>
        <end position="139"/>
    </location>
</feature>
<comment type="caution">
    <text evidence="6">The sequence shown here is derived from an EMBL/GenBank/DDBJ whole genome shotgun (WGS) entry which is preliminary data.</text>
</comment>
<feature type="domain" description="Exostosin GT47" evidence="5">
    <location>
        <begin position="278"/>
        <end position="594"/>
    </location>
</feature>
<feature type="compositionally biased region" description="Acidic residues" evidence="4">
    <location>
        <begin position="21"/>
        <end position="39"/>
    </location>
</feature>
<feature type="compositionally biased region" description="Acidic residues" evidence="4">
    <location>
        <begin position="66"/>
        <end position="77"/>
    </location>
</feature>
<feature type="region of interest" description="Disordered" evidence="4">
    <location>
        <begin position="15"/>
        <end position="40"/>
    </location>
</feature>
<feature type="compositionally biased region" description="Low complexity" evidence="4">
    <location>
        <begin position="81"/>
        <end position="92"/>
    </location>
</feature>
<accession>A0ABP1FJ96</accession>
<gene>
    <name evidence="6" type="primary">g1967</name>
    <name evidence="6" type="ORF">VP750_LOCUS1680</name>
</gene>
<name>A0ABP1FJ96_9CHLO</name>
<evidence type="ECO:0000256" key="4">
    <source>
        <dbReference type="SAM" id="MobiDB-lite"/>
    </source>
</evidence>
<keyword evidence="7" id="KW-1185">Reference proteome</keyword>
<dbReference type="PANTHER" id="PTHR11062:SF281">
    <property type="entry name" value="EXOSTOSIN-LIKE 2"/>
    <property type="match status" value="1"/>
</dbReference>
<keyword evidence="3" id="KW-0333">Golgi apparatus</keyword>
<feature type="compositionally biased region" description="Basic and acidic residues" evidence="4">
    <location>
        <begin position="729"/>
        <end position="738"/>
    </location>
</feature>
<feature type="compositionally biased region" description="Basic and acidic residues" evidence="4">
    <location>
        <begin position="93"/>
        <end position="104"/>
    </location>
</feature>
<proteinExistence type="inferred from homology"/>
<dbReference type="EMBL" id="CAXHTA020000002">
    <property type="protein sequence ID" value="CAL5220021.1"/>
    <property type="molecule type" value="Genomic_DNA"/>
</dbReference>
<comment type="similarity">
    <text evidence="2">Belongs to the glycosyltransferase 47 family.</text>
</comment>
<dbReference type="Pfam" id="PF03016">
    <property type="entry name" value="Exostosin_GT47"/>
    <property type="match status" value="1"/>
</dbReference>
<evidence type="ECO:0000313" key="6">
    <source>
        <dbReference type="EMBL" id="CAL5220021.1"/>
    </source>
</evidence>
<evidence type="ECO:0000256" key="2">
    <source>
        <dbReference type="ARBA" id="ARBA00010271"/>
    </source>
</evidence>
<evidence type="ECO:0000256" key="1">
    <source>
        <dbReference type="ARBA" id="ARBA00004323"/>
    </source>
</evidence>
<evidence type="ECO:0000313" key="7">
    <source>
        <dbReference type="Proteomes" id="UP001497392"/>
    </source>
</evidence>
<dbReference type="InterPro" id="IPR040911">
    <property type="entry name" value="Exostosin_GT47"/>
</dbReference>
<reference evidence="6 7" key="1">
    <citation type="submission" date="2024-06" db="EMBL/GenBank/DDBJ databases">
        <authorList>
            <person name="Kraege A."/>
            <person name="Thomma B."/>
        </authorList>
    </citation>
    <scope>NUCLEOTIDE SEQUENCE [LARGE SCALE GENOMIC DNA]</scope>
</reference>
<feature type="region of interest" description="Disordered" evidence="4">
    <location>
        <begin position="711"/>
        <end position="738"/>
    </location>
</feature>
<feature type="compositionally biased region" description="Acidic residues" evidence="4">
    <location>
        <begin position="108"/>
        <end position="121"/>
    </location>
</feature>
<protein>
    <submittedName>
        <fullName evidence="6">G1967 protein</fullName>
    </submittedName>
</protein>